<comment type="caution">
    <text evidence="2">The sequence shown here is derived from an EMBL/GenBank/DDBJ whole genome shotgun (WGS) entry which is preliminary data.</text>
</comment>
<accession>A0ABP8M331</accession>
<proteinExistence type="predicted"/>
<organism evidence="2 3">
    <name type="scientific">Pontibacter saemangeumensis</name>
    <dbReference type="NCBI Taxonomy" id="1084525"/>
    <lineage>
        <taxon>Bacteria</taxon>
        <taxon>Pseudomonadati</taxon>
        <taxon>Bacteroidota</taxon>
        <taxon>Cytophagia</taxon>
        <taxon>Cytophagales</taxon>
        <taxon>Hymenobacteraceae</taxon>
        <taxon>Pontibacter</taxon>
    </lineage>
</organism>
<dbReference type="RefSeq" id="WP_345162593.1">
    <property type="nucleotide sequence ID" value="NZ_BAABHC010000039.1"/>
</dbReference>
<protein>
    <submittedName>
        <fullName evidence="2">Uncharacterized protein</fullName>
    </submittedName>
</protein>
<gene>
    <name evidence="2" type="ORF">GCM10023188_44510</name>
</gene>
<name>A0ABP8M331_9BACT</name>
<feature type="chain" id="PRO_5047398339" evidence="1">
    <location>
        <begin position="22"/>
        <end position="77"/>
    </location>
</feature>
<keyword evidence="1" id="KW-0732">Signal</keyword>
<evidence type="ECO:0000256" key="1">
    <source>
        <dbReference type="SAM" id="SignalP"/>
    </source>
</evidence>
<dbReference type="EMBL" id="BAABHC010000039">
    <property type="protein sequence ID" value="GAA4443649.1"/>
    <property type="molecule type" value="Genomic_DNA"/>
</dbReference>
<reference evidence="3" key="1">
    <citation type="journal article" date="2019" name="Int. J. Syst. Evol. Microbiol.">
        <title>The Global Catalogue of Microorganisms (GCM) 10K type strain sequencing project: providing services to taxonomists for standard genome sequencing and annotation.</title>
        <authorList>
            <consortium name="The Broad Institute Genomics Platform"/>
            <consortium name="The Broad Institute Genome Sequencing Center for Infectious Disease"/>
            <person name="Wu L."/>
            <person name="Ma J."/>
        </authorList>
    </citation>
    <scope>NUCLEOTIDE SEQUENCE [LARGE SCALE GENOMIC DNA]</scope>
    <source>
        <strain evidence="3">JCM 17926</strain>
    </source>
</reference>
<dbReference type="Proteomes" id="UP001500552">
    <property type="component" value="Unassembled WGS sequence"/>
</dbReference>
<keyword evidence="3" id="KW-1185">Reference proteome</keyword>
<evidence type="ECO:0000313" key="3">
    <source>
        <dbReference type="Proteomes" id="UP001500552"/>
    </source>
</evidence>
<sequence>MAYIRLAIAILLLCTWTNLYAAPEDTLISKAYIQSLEEKVQRLESNTGDSELSSERWDLLNDKIENLQGETERSEML</sequence>
<evidence type="ECO:0000313" key="2">
    <source>
        <dbReference type="EMBL" id="GAA4443649.1"/>
    </source>
</evidence>
<feature type="signal peptide" evidence="1">
    <location>
        <begin position="1"/>
        <end position="21"/>
    </location>
</feature>